<feature type="region of interest" description="Disordered" evidence="1">
    <location>
        <begin position="85"/>
        <end position="109"/>
    </location>
</feature>
<name>A0ABV6C3A7_9ACTN</name>
<evidence type="ECO:0000313" key="3">
    <source>
        <dbReference type="Proteomes" id="UP001589788"/>
    </source>
</evidence>
<dbReference type="EMBL" id="JBHLYQ010000048">
    <property type="protein sequence ID" value="MFC0081793.1"/>
    <property type="molecule type" value="Genomic_DNA"/>
</dbReference>
<evidence type="ECO:0000313" key="2">
    <source>
        <dbReference type="EMBL" id="MFC0081793.1"/>
    </source>
</evidence>
<evidence type="ECO:0000256" key="1">
    <source>
        <dbReference type="SAM" id="MobiDB-lite"/>
    </source>
</evidence>
<dbReference type="RefSeq" id="WP_377789072.1">
    <property type="nucleotide sequence ID" value="NZ_JBHLYQ010000048.1"/>
</dbReference>
<reference evidence="2 3" key="1">
    <citation type="submission" date="2024-09" db="EMBL/GenBank/DDBJ databases">
        <authorList>
            <person name="Sun Q."/>
            <person name="Mori K."/>
        </authorList>
    </citation>
    <scope>NUCLEOTIDE SEQUENCE [LARGE SCALE GENOMIC DNA]</scope>
    <source>
        <strain evidence="2 3">JCM 15389</strain>
    </source>
</reference>
<proteinExistence type="predicted"/>
<dbReference type="Proteomes" id="UP001589788">
    <property type="component" value="Unassembled WGS sequence"/>
</dbReference>
<sequence length="183" mass="19471">MAATLQDAATPPLGARHATPALVTLASVDEADEPVLPVLVAHAGAPSGAGRALWSLIRRDGFEGAVSTLQWGRVWFQLDPALAEEPTSSTSGAASGTGSPMPHPGYGWREARRPGEVLRALEQAEEAEGVWWYVLERHGMAVERRLGGQRRLVGFVPFEGDAPDWDVLDLGGQLAGPHPEVAR</sequence>
<keyword evidence="3" id="KW-1185">Reference proteome</keyword>
<protein>
    <submittedName>
        <fullName evidence="2">Uncharacterized protein</fullName>
    </submittedName>
</protein>
<organism evidence="2 3">
    <name type="scientific">Aciditerrimonas ferrireducens</name>
    <dbReference type="NCBI Taxonomy" id="667306"/>
    <lineage>
        <taxon>Bacteria</taxon>
        <taxon>Bacillati</taxon>
        <taxon>Actinomycetota</taxon>
        <taxon>Acidimicrobiia</taxon>
        <taxon>Acidimicrobiales</taxon>
        <taxon>Acidimicrobiaceae</taxon>
        <taxon>Aciditerrimonas</taxon>
    </lineage>
</organism>
<comment type="caution">
    <text evidence="2">The sequence shown here is derived from an EMBL/GenBank/DDBJ whole genome shotgun (WGS) entry which is preliminary data.</text>
</comment>
<feature type="compositionally biased region" description="Low complexity" evidence="1">
    <location>
        <begin position="87"/>
        <end position="99"/>
    </location>
</feature>
<accession>A0ABV6C3A7</accession>
<gene>
    <name evidence="2" type="ORF">ACFFRE_06495</name>
</gene>